<dbReference type="STRING" id="52838.A0A4S8KBZ8"/>
<dbReference type="GO" id="GO:0036444">
    <property type="term" value="P:calcium import into the mitochondrion"/>
    <property type="evidence" value="ECO:0007669"/>
    <property type="project" value="TreeGrafter"/>
</dbReference>
<sequence length="201" mass="21770">MALRKMVASRFSNVAKIASPEAIPPPGPATSLLRRLLPGSGTDEPGLLRQFLQRRPFFHAATTPPARLALPVGDGLMDRIREMNGSRIRLEGLLPPTTKRMDDAAVSVAEARKVARAARMEVARARLRGTGRACLSYSEFSQVCREVAGGMEEGAGLGRALDDSGAVIVLRDIVFVRPEMARSACLFSFLCASFFSAIEQR</sequence>
<protein>
    <submittedName>
        <fullName evidence="1">Uncharacterized protein</fullName>
    </submittedName>
</protein>
<dbReference type="GO" id="GO:0051560">
    <property type="term" value="P:mitochondrial calcium ion homeostasis"/>
    <property type="evidence" value="ECO:0007669"/>
    <property type="project" value="InterPro"/>
</dbReference>
<dbReference type="EMBL" id="PYDT01000001">
    <property type="protein sequence ID" value="THU72637.1"/>
    <property type="molecule type" value="Genomic_DNA"/>
</dbReference>
<reference evidence="1 2" key="1">
    <citation type="journal article" date="2019" name="Nat. Plants">
        <title>Genome sequencing of Musa balbisiana reveals subgenome evolution and function divergence in polyploid bananas.</title>
        <authorList>
            <person name="Yao X."/>
        </authorList>
    </citation>
    <scope>NUCLEOTIDE SEQUENCE [LARGE SCALE GENOMIC DNA]</scope>
    <source>
        <strain evidence="2">cv. DH-PKW</strain>
        <tissue evidence="1">Leaves</tissue>
    </source>
</reference>
<proteinExistence type="predicted"/>
<comment type="caution">
    <text evidence="1">The sequence shown here is derived from an EMBL/GenBank/DDBJ whole genome shotgun (WGS) entry which is preliminary data.</text>
</comment>
<dbReference type="PANTHER" id="PTHR13462">
    <property type="entry name" value="CALCIUM UNIPORTER PROTEIN, MITOCHONDRIAL"/>
    <property type="match status" value="1"/>
</dbReference>
<dbReference type="InterPro" id="IPR039055">
    <property type="entry name" value="MCU_fam"/>
</dbReference>
<dbReference type="AlphaFoldDB" id="A0A4S8KBZ8"/>
<gene>
    <name evidence="1" type="ORF">C4D60_Mb04t14300</name>
</gene>
<dbReference type="PANTHER" id="PTHR13462:SF31">
    <property type="entry name" value="CALCIUM UNIPORTER PROTEIN 1, MITOCHONDRIAL"/>
    <property type="match status" value="1"/>
</dbReference>
<dbReference type="Proteomes" id="UP000317650">
    <property type="component" value="Chromosome 4"/>
</dbReference>
<dbReference type="GO" id="GO:0005262">
    <property type="term" value="F:calcium channel activity"/>
    <property type="evidence" value="ECO:0007669"/>
    <property type="project" value="TreeGrafter"/>
</dbReference>
<organism evidence="1 2">
    <name type="scientific">Musa balbisiana</name>
    <name type="common">Banana</name>
    <dbReference type="NCBI Taxonomy" id="52838"/>
    <lineage>
        <taxon>Eukaryota</taxon>
        <taxon>Viridiplantae</taxon>
        <taxon>Streptophyta</taxon>
        <taxon>Embryophyta</taxon>
        <taxon>Tracheophyta</taxon>
        <taxon>Spermatophyta</taxon>
        <taxon>Magnoliopsida</taxon>
        <taxon>Liliopsida</taxon>
        <taxon>Zingiberales</taxon>
        <taxon>Musaceae</taxon>
        <taxon>Musa</taxon>
    </lineage>
</organism>
<evidence type="ECO:0000313" key="2">
    <source>
        <dbReference type="Proteomes" id="UP000317650"/>
    </source>
</evidence>
<name>A0A4S8KBZ8_MUSBA</name>
<dbReference type="GO" id="GO:0015292">
    <property type="term" value="F:uniporter activity"/>
    <property type="evidence" value="ECO:0007669"/>
    <property type="project" value="TreeGrafter"/>
</dbReference>
<accession>A0A4S8KBZ8</accession>
<dbReference type="GO" id="GO:1990246">
    <property type="term" value="C:uniplex complex"/>
    <property type="evidence" value="ECO:0007669"/>
    <property type="project" value="TreeGrafter"/>
</dbReference>
<evidence type="ECO:0000313" key="1">
    <source>
        <dbReference type="EMBL" id="THU72637.1"/>
    </source>
</evidence>
<keyword evidence="2" id="KW-1185">Reference proteome</keyword>